<accession>A0A0C2IWQ0</accession>
<proteinExistence type="predicted"/>
<protein>
    <submittedName>
        <fullName evidence="3">Uncharacterized protein</fullName>
    </submittedName>
</protein>
<name>A0A0C2IWQ0_THEKT</name>
<feature type="transmembrane region" description="Helical" evidence="2">
    <location>
        <begin position="139"/>
        <end position="160"/>
    </location>
</feature>
<dbReference type="Gene3D" id="1.25.40.20">
    <property type="entry name" value="Ankyrin repeat-containing domain"/>
    <property type="match status" value="1"/>
</dbReference>
<comment type="caution">
    <text evidence="3">The sequence shown here is derived from an EMBL/GenBank/DDBJ whole genome shotgun (WGS) entry which is preliminary data.</text>
</comment>
<dbReference type="InterPro" id="IPR002110">
    <property type="entry name" value="Ankyrin_rpt"/>
</dbReference>
<dbReference type="AlphaFoldDB" id="A0A0C2IWQ0"/>
<organism evidence="3 4">
    <name type="scientific">Thelohanellus kitauei</name>
    <name type="common">Myxosporean</name>
    <dbReference type="NCBI Taxonomy" id="669202"/>
    <lineage>
        <taxon>Eukaryota</taxon>
        <taxon>Metazoa</taxon>
        <taxon>Cnidaria</taxon>
        <taxon>Myxozoa</taxon>
        <taxon>Myxosporea</taxon>
        <taxon>Bivalvulida</taxon>
        <taxon>Platysporina</taxon>
        <taxon>Myxobolidae</taxon>
        <taxon>Thelohanellus</taxon>
    </lineage>
</organism>
<feature type="repeat" description="ANK" evidence="1">
    <location>
        <begin position="37"/>
        <end position="69"/>
    </location>
</feature>
<dbReference type="Pfam" id="PF12796">
    <property type="entry name" value="Ank_2"/>
    <property type="match status" value="1"/>
</dbReference>
<dbReference type="SMART" id="SM00248">
    <property type="entry name" value="ANK"/>
    <property type="match status" value="3"/>
</dbReference>
<reference evidence="3 4" key="1">
    <citation type="journal article" date="2014" name="Genome Biol. Evol.">
        <title>The genome of the myxosporean Thelohanellus kitauei shows adaptations to nutrient acquisition within its fish host.</title>
        <authorList>
            <person name="Yang Y."/>
            <person name="Xiong J."/>
            <person name="Zhou Z."/>
            <person name="Huo F."/>
            <person name="Miao W."/>
            <person name="Ran C."/>
            <person name="Liu Y."/>
            <person name="Zhang J."/>
            <person name="Feng J."/>
            <person name="Wang M."/>
            <person name="Wang M."/>
            <person name="Wang L."/>
            <person name="Yao B."/>
        </authorList>
    </citation>
    <scope>NUCLEOTIDE SEQUENCE [LARGE SCALE GENOMIC DNA]</scope>
    <source>
        <strain evidence="3">Wuqing</strain>
    </source>
</reference>
<keyword evidence="2" id="KW-1133">Transmembrane helix</keyword>
<keyword evidence="2" id="KW-0472">Membrane</keyword>
<evidence type="ECO:0000256" key="2">
    <source>
        <dbReference type="SAM" id="Phobius"/>
    </source>
</evidence>
<gene>
    <name evidence="3" type="ORF">RF11_12657</name>
</gene>
<evidence type="ECO:0000256" key="1">
    <source>
        <dbReference type="PROSITE-ProRule" id="PRU00023"/>
    </source>
</evidence>
<keyword evidence="4" id="KW-1185">Reference proteome</keyword>
<dbReference type="InterPro" id="IPR036770">
    <property type="entry name" value="Ankyrin_rpt-contain_sf"/>
</dbReference>
<dbReference type="EMBL" id="JWZT01002281">
    <property type="protein sequence ID" value="KII69774.1"/>
    <property type="molecule type" value="Genomic_DNA"/>
</dbReference>
<dbReference type="SUPFAM" id="SSF48403">
    <property type="entry name" value="Ankyrin repeat"/>
    <property type="match status" value="1"/>
</dbReference>
<evidence type="ECO:0000313" key="4">
    <source>
        <dbReference type="Proteomes" id="UP000031668"/>
    </source>
</evidence>
<dbReference type="Proteomes" id="UP000031668">
    <property type="component" value="Unassembled WGS sequence"/>
</dbReference>
<keyword evidence="2" id="KW-0812">Transmembrane</keyword>
<dbReference type="PROSITE" id="PS50088">
    <property type="entry name" value="ANK_REPEAT"/>
    <property type="match status" value="1"/>
</dbReference>
<evidence type="ECO:0000313" key="3">
    <source>
        <dbReference type="EMBL" id="KII69774.1"/>
    </source>
</evidence>
<sequence>MFGLTPFMYATAYKDSLDCMRVLYAYCPECIRDVDKMGNDALHLAVLYDNIEGVAYLLRKGFDMMKMNHYKETALDLAYKNSRYHVAKLLESRKYTIGLSTHIRLLKYLQSHPHKVHIVRSVFTTFTVVCDTFMCFTNVYLNLLILFGLIVLYINFYMFAS</sequence>
<dbReference type="PROSITE" id="PS50297">
    <property type="entry name" value="ANK_REP_REGION"/>
    <property type="match status" value="1"/>
</dbReference>
<keyword evidence="1" id="KW-0040">ANK repeat</keyword>
<dbReference type="OrthoDB" id="533508at2759"/>